<protein>
    <submittedName>
        <fullName evidence="3">Terminase small subunit</fullName>
    </submittedName>
</protein>
<dbReference type="PANTHER" id="PTHR41328">
    <property type="entry name" value="TERMINASE SMALL SUBUNIT-RELATED"/>
    <property type="match status" value="1"/>
</dbReference>
<dbReference type="EMBL" id="BK014934">
    <property type="protein sequence ID" value="DAD83327.1"/>
    <property type="molecule type" value="Genomic_DNA"/>
</dbReference>
<dbReference type="Pfam" id="PF03592">
    <property type="entry name" value="Terminase_2"/>
    <property type="match status" value="1"/>
</dbReference>
<evidence type="ECO:0000256" key="1">
    <source>
        <dbReference type="ARBA" id="ARBA00022612"/>
    </source>
</evidence>
<dbReference type="GO" id="GO:0051276">
    <property type="term" value="P:chromosome organization"/>
    <property type="evidence" value="ECO:0007669"/>
    <property type="project" value="InterPro"/>
</dbReference>
<organism evidence="3">
    <name type="scientific">Siphoviridae sp. ctckx14</name>
    <dbReference type="NCBI Taxonomy" id="2826396"/>
    <lineage>
        <taxon>Viruses</taxon>
        <taxon>Duplodnaviria</taxon>
        <taxon>Heunggongvirae</taxon>
        <taxon>Uroviricota</taxon>
        <taxon>Caudoviricetes</taxon>
    </lineage>
</organism>
<evidence type="ECO:0000256" key="2">
    <source>
        <dbReference type="ARBA" id="ARBA00023219"/>
    </source>
</evidence>
<name>A0A8S5MMQ3_9CAUD</name>
<dbReference type="InterPro" id="IPR038713">
    <property type="entry name" value="Terminase_Gp1_N_sf"/>
</dbReference>
<sequence length="147" mass="16483">MAALKNKRHEKFCHEYIKDMNATQAAIRTGYSEKTANRIGSRLLSNVDIKTRVAELREAYFNENIMTAQQVEYELTRIALGLSNEKHVVIEGTGEGCSEARIIDKPPDEKSRLKALELMAKRHRILSGDTTIDIKPVLIVGGDDIAD</sequence>
<keyword evidence="1" id="KW-1188">Viral release from host cell</keyword>
<keyword evidence="2" id="KW-0231">Viral genome packaging</keyword>
<dbReference type="InterPro" id="IPR052404">
    <property type="entry name" value="SPP1-like_terminase"/>
</dbReference>
<dbReference type="Gene3D" id="6.10.140.2160">
    <property type="match status" value="1"/>
</dbReference>
<evidence type="ECO:0000313" key="3">
    <source>
        <dbReference type="EMBL" id="DAD83327.1"/>
    </source>
</evidence>
<dbReference type="PANTHER" id="PTHR41328:SF2">
    <property type="entry name" value="TERMINASE SMALL SUBUNIT"/>
    <property type="match status" value="1"/>
</dbReference>
<dbReference type="InterPro" id="IPR005335">
    <property type="entry name" value="Terminase_ssu"/>
</dbReference>
<dbReference type="Gene3D" id="1.10.10.1400">
    <property type="entry name" value="Terminase, small subunit, N-terminal DNA-binding domain, HTH motif"/>
    <property type="match status" value="1"/>
</dbReference>
<reference evidence="3" key="1">
    <citation type="journal article" date="2021" name="Proc. Natl. Acad. Sci. U.S.A.">
        <title>A Catalog of Tens of Thousands of Viruses from Human Metagenomes Reveals Hidden Associations with Chronic Diseases.</title>
        <authorList>
            <person name="Tisza M.J."/>
            <person name="Buck C.B."/>
        </authorList>
    </citation>
    <scope>NUCLEOTIDE SEQUENCE</scope>
    <source>
        <strain evidence="3">Ctckx14</strain>
    </source>
</reference>
<proteinExistence type="predicted"/>
<accession>A0A8S5MMQ3</accession>